<dbReference type="GO" id="GO:0008713">
    <property type="term" value="F:ADP-heptose-lipopolysaccharide heptosyltransferase activity"/>
    <property type="evidence" value="ECO:0007669"/>
    <property type="project" value="TreeGrafter"/>
</dbReference>
<keyword evidence="1" id="KW-0328">Glycosyltransferase</keyword>
<accession>A0A318ENE4</accession>
<proteinExistence type="predicted"/>
<dbReference type="Proteomes" id="UP000248330">
    <property type="component" value="Unassembled WGS sequence"/>
</dbReference>
<evidence type="ECO:0000256" key="1">
    <source>
        <dbReference type="ARBA" id="ARBA00022676"/>
    </source>
</evidence>
<gene>
    <name evidence="3" type="ORF">C8D93_10164</name>
</gene>
<evidence type="ECO:0000313" key="3">
    <source>
        <dbReference type="EMBL" id="PXV71026.1"/>
    </source>
</evidence>
<organism evidence="3 4">
    <name type="scientific">Sinimarinibacterium flocculans</name>
    <dbReference type="NCBI Taxonomy" id="985250"/>
    <lineage>
        <taxon>Bacteria</taxon>
        <taxon>Pseudomonadati</taxon>
        <taxon>Pseudomonadota</taxon>
        <taxon>Gammaproteobacteria</taxon>
        <taxon>Nevskiales</taxon>
        <taxon>Nevskiaceae</taxon>
        <taxon>Sinimarinibacterium</taxon>
    </lineage>
</organism>
<dbReference type="Gene3D" id="3.40.50.2000">
    <property type="entry name" value="Glycogen Phosphorylase B"/>
    <property type="match status" value="2"/>
</dbReference>
<dbReference type="AlphaFoldDB" id="A0A318ENE4"/>
<dbReference type="Pfam" id="PF01075">
    <property type="entry name" value="Glyco_transf_9"/>
    <property type="match status" value="1"/>
</dbReference>
<dbReference type="CDD" id="cd03789">
    <property type="entry name" value="GT9_LPS_heptosyltransferase"/>
    <property type="match status" value="1"/>
</dbReference>
<dbReference type="InterPro" id="IPR002201">
    <property type="entry name" value="Glyco_trans_9"/>
</dbReference>
<evidence type="ECO:0000313" key="4">
    <source>
        <dbReference type="Proteomes" id="UP000248330"/>
    </source>
</evidence>
<comment type="caution">
    <text evidence="3">The sequence shown here is derived from an EMBL/GenBank/DDBJ whole genome shotgun (WGS) entry which is preliminary data.</text>
</comment>
<dbReference type="PANTHER" id="PTHR30160:SF1">
    <property type="entry name" value="LIPOPOLYSACCHARIDE 1,2-N-ACETYLGLUCOSAMINETRANSFERASE-RELATED"/>
    <property type="match status" value="1"/>
</dbReference>
<dbReference type="InterPro" id="IPR051199">
    <property type="entry name" value="LPS_LOS_Heptosyltrfase"/>
</dbReference>
<dbReference type="GO" id="GO:0009244">
    <property type="term" value="P:lipopolysaccharide core region biosynthetic process"/>
    <property type="evidence" value="ECO:0007669"/>
    <property type="project" value="TreeGrafter"/>
</dbReference>
<reference evidence="3 4" key="1">
    <citation type="submission" date="2018-04" db="EMBL/GenBank/DDBJ databases">
        <title>Genomic Encyclopedia of Type Strains, Phase IV (KMG-IV): sequencing the most valuable type-strain genomes for metagenomic binning, comparative biology and taxonomic classification.</title>
        <authorList>
            <person name="Goeker M."/>
        </authorList>
    </citation>
    <scope>NUCLEOTIDE SEQUENCE [LARGE SCALE GENOMIC DNA]</scope>
    <source>
        <strain evidence="3 4">DSM 104150</strain>
    </source>
</reference>
<dbReference type="PANTHER" id="PTHR30160">
    <property type="entry name" value="TETRAACYLDISACCHARIDE 4'-KINASE-RELATED"/>
    <property type="match status" value="1"/>
</dbReference>
<sequence length="340" mass="36694">MPPTAPRSILIVRLSALGDLVFCSSLLDALRSCFPEARIDWLAQDGFCGLLRDDPRLDNAIAVSRQALTSPRAWLRLRRELRSRDYDWVVDAQGLAKSRWLAWLAGGRRRVGFRSKEPLGFLLHERIDKGGDIAAIASEYRHLAAHLTGSPAPPPRLPVGDAAAARVATALRDAGLQPGFVALCPFTTRPQKHWPDAHWVQLAHDLAASGLGPCVVFGGPSDRTQAAALAARMPAGSIDLSGRTALADLPAWLQQARLAIGVDTGLTHIAIAVHTPTVALFGSTCPYTRGAESPLAVLYDALPCAPCKRRPSCDGAYTCLRQLTPRRVLDAGRHLLEPQT</sequence>
<evidence type="ECO:0000256" key="2">
    <source>
        <dbReference type="ARBA" id="ARBA00022679"/>
    </source>
</evidence>
<keyword evidence="2 3" id="KW-0808">Transferase</keyword>
<keyword evidence="4" id="KW-1185">Reference proteome</keyword>
<dbReference type="SUPFAM" id="SSF53756">
    <property type="entry name" value="UDP-Glycosyltransferase/glycogen phosphorylase"/>
    <property type="match status" value="1"/>
</dbReference>
<protein>
    <submittedName>
        <fullName evidence="3">Heptosyltransferase-1</fullName>
    </submittedName>
</protein>
<name>A0A318ENE4_9GAMM</name>
<dbReference type="EMBL" id="QICN01000001">
    <property type="protein sequence ID" value="PXV71026.1"/>
    <property type="molecule type" value="Genomic_DNA"/>
</dbReference>
<dbReference type="GO" id="GO:0005829">
    <property type="term" value="C:cytosol"/>
    <property type="evidence" value="ECO:0007669"/>
    <property type="project" value="TreeGrafter"/>
</dbReference>